<sequence length="48" mass="5642">MLLAMLRICRRSHPVKEAQWIKPPTIIVQRTKITIRQCGKIHPYSESI</sequence>
<name>A0A915I232_ROMCU</name>
<reference evidence="2" key="1">
    <citation type="submission" date="2022-11" db="UniProtKB">
        <authorList>
            <consortium name="WormBaseParasite"/>
        </authorList>
    </citation>
    <scope>IDENTIFICATION</scope>
</reference>
<dbReference type="AlphaFoldDB" id="A0A915I232"/>
<accession>A0A915I232</accession>
<keyword evidence="1" id="KW-1185">Reference proteome</keyword>
<evidence type="ECO:0000313" key="2">
    <source>
        <dbReference type="WBParaSite" id="nRc.2.0.1.t07885-RA"/>
    </source>
</evidence>
<protein>
    <submittedName>
        <fullName evidence="2">Uncharacterized protein</fullName>
    </submittedName>
</protein>
<evidence type="ECO:0000313" key="1">
    <source>
        <dbReference type="Proteomes" id="UP000887565"/>
    </source>
</evidence>
<organism evidence="1 2">
    <name type="scientific">Romanomermis culicivorax</name>
    <name type="common">Nematode worm</name>
    <dbReference type="NCBI Taxonomy" id="13658"/>
    <lineage>
        <taxon>Eukaryota</taxon>
        <taxon>Metazoa</taxon>
        <taxon>Ecdysozoa</taxon>
        <taxon>Nematoda</taxon>
        <taxon>Enoplea</taxon>
        <taxon>Dorylaimia</taxon>
        <taxon>Mermithida</taxon>
        <taxon>Mermithoidea</taxon>
        <taxon>Mermithidae</taxon>
        <taxon>Romanomermis</taxon>
    </lineage>
</organism>
<proteinExistence type="predicted"/>
<dbReference type="Proteomes" id="UP000887565">
    <property type="component" value="Unplaced"/>
</dbReference>
<dbReference type="WBParaSite" id="nRc.2.0.1.t07885-RA">
    <property type="protein sequence ID" value="nRc.2.0.1.t07885-RA"/>
    <property type="gene ID" value="nRc.2.0.1.g07885"/>
</dbReference>